<protein>
    <submittedName>
        <fullName evidence="1">Uncharacterized protein</fullName>
    </submittedName>
</protein>
<dbReference type="InParanoid" id="J8ZQL4"/>
<dbReference type="Proteomes" id="UP000003163">
    <property type="component" value="Unassembled WGS sequence"/>
</dbReference>
<evidence type="ECO:0000313" key="2">
    <source>
        <dbReference type="Proteomes" id="UP000003163"/>
    </source>
</evidence>
<proteinExistence type="predicted"/>
<dbReference type="HOGENOM" id="CLU_139272_0_0_1"/>
<name>J8ZQL4_EDHAE</name>
<accession>J8ZQL4</accession>
<gene>
    <name evidence="1" type="ORF">EDEG_03545</name>
</gene>
<reference evidence="1 2" key="1">
    <citation type="submission" date="2011-08" db="EMBL/GenBank/DDBJ databases">
        <authorList>
            <person name="Liu Z.J."/>
            <person name="Shi F.L."/>
            <person name="Lu J.Q."/>
            <person name="Li M."/>
            <person name="Wang Z.L."/>
        </authorList>
    </citation>
    <scope>NUCLEOTIDE SEQUENCE [LARGE SCALE GENOMIC DNA]</scope>
    <source>
        <strain evidence="1 2">USNM 41457</strain>
    </source>
</reference>
<reference evidence="2" key="2">
    <citation type="submission" date="2015-07" db="EMBL/GenBank/DDBJ databases">
        <title>Contrasting host-pathogen interactions and genome evolution in two generalist and specialist microsporidian pathogens of mosquitoes.</title>
        <authorList>
            <consortium name="The Broad Institute Genomics Platform"/>
            <consortium name="The Broad Institute Genome Sequencing Center for Infectious Disease"/>
            <person name="Cuomo C.A."/>
            <person name="Sanscrainte N.D."/>
            <person name="Goldberg J.M."/>
            <person name="Heiman D."/>
            <person name="Young S."/>
            <person name="Zeng Q."/>
            <person name="Becnel J.J."/>
            <person name="Birren B.W."/>
        </authorList>
    </citation>
    <scope>NUCLEOTIDE SEQUENCE [LARGE SCALE GENOMIC DNA]</scope>
    <source>
        <strain evidence="2">USNM 41457</strain>
    </source>
</reference>
<organism evidence="1 2">
    <name type="scientific">Edhazardia aedis (strain USNM 41457)</name>
    <name type="common">Microsporidian parasite</name>
    <dbReference type="NCBI Taxonomy" id="1003232"/>
    <lineage>
        <taxon>Eukaryota</taxon>
        <taxon>Fungi</taxon>
        <taxon>Fungi incertae sedis</taxon>
        <taxon>Microsporidia</taxon>
        <taxon>Edhazardia</taxon>
    </lineage>
</organism>
<dbReference type="AlphaFoldDB" id="J8ZQL4"/>
<sequence length="158" mass="18833">MYRLAFYFLVISGAELKNSQSRLEQITRDIIQFENSIYVNSRNIDALNDSYCDIYIHESIKAEINQEINDLLDKKNYLNCLSAEDCFIKYKKDKSILKTEIDFKIKQKTDQFYAQIKKFDQSCENRDAYERINLSLCEKINALKNERLTLQLFLRKNK</sequence>
<keyword evidence="2" id="KW-1185">Reference proteome</keyword>
<comment type="caution">
    <text evidence="1">The sequence shown here is derived from an EMBL/GenBank/DDBJ whole genome shotgun (WGS) entry which is preliminary data.</text>
</comment>
<dbReference type="VEuPathDB" id="MicrosporidiaDB:EDEG_03545"/>
<dbReference type="EMBL" id="AFBI03000096">
    <property type="protein sequence ID" value="EJW02003.1"/>
    <property type="molecule type" value="Genomic_DNA"/>
</dbReference>
<evidence type="ECO:0000313" key="1">
    <source>
        <dbReference type="EMBL" id="EJW02003.1"/>
    </source>
</evidence>